<dbReference type="Gene3D" id="1.20.58.80">
    <property type="entry name" value="Phosphotransferase system, lactose/cellobiose-type IIA subunit"/>
    <property type="match status" value="1"/>
</dbReference>
<dbReference type="PANTHER" id="PTHR12947:SF19">
    <property type="entry name" value="AMSH-LIKE UBIQUITIN THIOESTERASE 1"/>
    <property type="match status" value="1"/>
</dbReference>
<dbReference type="FunFam" id="1.20.58.80:FF:000020">
    <property type="entry name" value="AMSH-like ubiquitin thioesterase 3"/>
    <property type="match status" value="1"/>
</dbReference>
<dbReference type="SMART" id="SM00232">
    <property type="entry name" value="JAB_MPN"/>
    <property type="match status" value="1"/>
</dbReference>
<gene>
    <name evidence="15" type="ORF">DARMORV10_A06P04190.1</name>
</gene>
<dbReference type="Proteomes" id="UP001295469">
    <property type="component" value="Chromosome A06"/>
</dbReference>
<dbReference type="AlphaFoldDB" id="A0A816RZF4"/>
<evidence type="ECO:0000256" key="4">
    <source>
        <dbReference type="ARBA" id="ARBA00010981"/>
    </source>
</evidence>
<keyword evidence="5" id="KW-0963">Cytoplasm</keyword>
<name>A0A816RZF4_BRANA</name>
<dbReference type="GO" id="GO:0070536">
    <property type="term" value="P:protein K63-linked deubiquitination"/>
    <property type="evidence" value="ECO:0007669"/>
    <property type="project" value="InterPro"/>
</dbReference>
<evidence type="ECO:0000256" key="9">
    <source>
        <dbReference type="ARBA" id="ARBA00022801"/>
    </source>
</evidence>
<dbReference type="InterPro" id="IPR015063">
    <property type="entry name" value="USP8_dimer"/>
</dbReference>
<evidence type="ECO:0000256" key="10">
    <source>
        <dbReference type="ARBA" id="ARBA00022833"/>
    </source>
</evidence>
<dbReference type="InterPro" id="IPR000555">
    <property type="entry name" value="JAMM/MPN+_dom"/>
</dbReference>
<dbReference type="InterPro" id="IPR044098">
    <property type="entry name" value="STAMBP/STALP-like_MPN"/>
</dbReference>
<feature type="region of interest" description="Disordered" evidence="13">
    <location>
        <begin position="263"/>
        <end position="284"/>
    </location>
</feature>
<keyword evidence="6" id="KW-0645">Protease</keyword>
<evidence type="ECO:0000256" key="13">
    <source>
        <dbReference type="SAM" id="MobiDB-lite"/>
    </source>
</evidence>
<sequence length="533" mass="60389">MGSSCEIIDLSTSARRITVDNRISLKFYFRIADNILKQANIFRAEKNVIDLYVMLLRFSSLALETIPSHRDYRTSLKSNKEYLRMRLLDVLTELEKLKPVVQQRIDELNPKPLPRYSVHAHPANGTPRWSSAVKPSLTSYDHTKVLNPSGHNFGYMGSRGQQLLNAAPLEERFRKMSVNLMRPTEKSLSKHSILGPGGLRAQWQPPKTDIKVLYIMLLFNALLHTKLMFLLFYFQVQYPSNIDFAPVEIPSFQRQFVDSKPMITNGSNNEPERPVVESTSTPSENIQKNYTEELSSMISFEEPESVNDNHIIRQPSPPPVLAEVQDLAAGSCHEAIEAECKMDNPLPDESLRSESPLELHIATTMMDTFLRLAKSNTKKNLETCGILAGSLKNRKFYITALIIPKQESTSDSCQATNEEEIFEVQDKQSLFPLGWIHTHPTQSCFMSSIDVHTHYSYQIMLPEAVAIVMAPQDSSRKHGIFRLTTPGGMTVIRNCDQRGFHAHSSPADGGPIYNTCTDVYMNPNLKFDVIDLR</sequence>
<evidence type="ECO:0000256" key="2">
    <source>
        <dbReference type="ARBA" id="ARBA00004170"/>
    </source>
</evidence>
<dbReference type="CDD" id="cd08066">
    <property type="entry name" value="MPN_AMSH_like"/>
    <property type="match status" value="1"/>
</dbReference>
<keyword evidence="9" id="KW-0378">Hydrolase</keyword>
<dbReference type="PROSITE" id="PS50249">
    <property type="entry name" value="MPN"/>
    <property type="match status" value="1"/>
</dbReference>
<dbReference type="GO" id="GO:0006508">
    <property type="term" value="P:proteolysis"/>
    <property type="evidence" value="ECO:0007669"/>
    <property type="project" value="UniProtKB-KW"/>
</dbReference>
<keyword evidence="11" id="KW-0482">Metalloprotease</keyword>
<accession>A0A816RZF4</accession>
<dbReference type="GO" id="GO:0140492">
    <property type="term" value="F:metal-dependent deubiquitinase activity"/>
    <property type="evidence" value="ECO:0007669"/>
    <property type="project" value="InterPro"/>
</dbReference>
<comment type="subcellular location">
    <subcellularLocation>
        <location evidence="3">Cytoplasm</location>
    </subcellularLocation>
    <subcellularLocation>
        <location evidence="2">Membrane</location>
        <topology evidence="2">Peripheral membrane protein</topology>
    </subcellularLocation>
</comment>
<keyword evidence="10" id="KW-0862">Zinc</keyword>
<reference evidence="15" key="1">
    <citation type="submission" date="2021-01" db="EMBL/GenBank/DDBJ databases">
        <authorList>
            <consortium name="Genoscope - CEA"/>
            <person name="William W."/>
        </authorList>
    </citation>
    <scope>NUCLEOTIDE SEQUENCE</scope>
</reference>
<feature type="domain" description="MPN" evidence="14">
    <location>
        <begin position="359"/>
        <end position="489"/>
    </location>
</feature>
<dbReference type="SUPFAM" id="SSF140856">
    <property type="entry name" value="USP8 N-terminal domain-like"/>
    <property type="match status" value="1"/>
</dbReference>
<keyword evidence="8" id="KW-0833">Ubl conjugation pathway</keyword>
<comment type="similarity">
    <text evidence="4">Belongs to the peptidase M67C family.</text>
</comment>
<protein>
    <submittedName>
        <fullName evidence="15">(rape) hypothetical protein</fullName>
    </submittedName>
</protein>
<dbReference type="GO" id="GO:0016020">
    <property type="term" value="C:membrane"/>
    <property type="evidence" value="ECO:0007669"/>
    <property type="project" value="UniProtKB-SubCell"/>
</dbReference>
<keyword evidence="12" id="KW-0472">Membrane</keyword>
<proteinExistence type="inferred from homology"/>
<evidence type="ECO:0000256" key="3">
    <source>
        <dbReference type="ARBA" id="ARBA00004496"/>
    </source>
</evidence>
<dbReference type="EMBL" id="HG994360">
    <property type="protein sequence ID" value="CAF2081755.1"/>
    <property type="molecule type" value="Genomic_DNA"/>
</dbReference>
<keyword evidence="7" id="KW-0479">Metal-binding</keyword>
<evidence type="ECO:0000256" key="6">
    <source>
        <dbReference type="ARBA" id="ARBA00022670"/>
    </source>
</evidence>
<evidence type="ECO:0000256" key="11">
    <source>
        <dbReference type="ARBA" id="ARBA00023049"/>
    </source>
</evidence>
<dbReference type="SUPFAM" id="SSF102712">
    <property type="entry name" value="JAB1/MPN domain"/>
    <property type="match status" value="1"/>
</dbReference>
<comment type="cofactor">
    <cofactor evidence="1">
        <name>Zn(2+)</name>
        <dbReference type="ChEBI" id="CHEBI:29105"/>
    </cofactor>
</comment>
<dbReference type="GO" id="GO:0061578">
    <property type="term" value="F:K63-linked deubiquitinase activity"/>
    <property type="evidence" value="ECO:0007669"/>
    <property type="project" value="InterPro"/>
</dbReference>
<evidence type="ECO:0000259" key="14">
    <source>
        <dbReference type="PROSITE" id="PS50249"/>
    </source>
</evidence>
<evidence type="ECO:0000256" key="1">
    <source>
        <dbReference type="ARBA" id="ARBA00001947"/>
    </source>
</evidence>
<dbReference type="PANTHER" id="PTHR12947">
    <property type="entry name" value="AMSH-LIKE PROTEASE"/>
    <property type="match status" value="1"/>
</dbReference>
<dbReference type="Pfam" id="PF01398">
    <property type="entry name" value="JAB"/>
    <property type="match status" value="1"/>
</dbReference>
<organism evidence="15">
    <name type="scientific">Brassica napus</name>
    <name type="common">Rape</name>
    <dbReference type="NCBI Taxonomy" id="3708"/>
    <lineage>
        <taxon>Eukaryota</taxon>
        <taxon>Viridiplantae</taxon>
        <taxon>Streptophyta</taxon>
        <taxon>Embryophyta</taxon>
        <taxon>Tracheophyta</taxon>
        <taxon>Spermatophyta</taxon>
        <taxon>Magnoliopsida</taxon>
        <taxon>eudicotyledons</taxon>
        <taxon>Gunneridae</taxon>
        <taxon>Pentapetalae</taxon>
        <taxon>rosids</taxon>
        <taxon>malvids</taxon>
        <taxon>Brassicales</taxon>
        <taxon>Brassicaceae</taxon>
        <taxon>Brassiceae</taxon>
        <taxon>Brassica</taxon>
    </lineage>
</organism>
<evidence type="ECO:0000256" key="8">
    <source>
        <dbReference type="ARBA" id="ARBA00022786"/>
    </source>
</evidence>
<evidence type="ECO:0000256" key="5">
    <source>
        <dbReference type="ARBA" id="ARBA00022490"/>
    </source>
</evidence>
<dbReference type="GO" id="GO:0005737">
    <property type="term" value="C:cytoplasm"/>
    <property type="evidence" value="ECO:0007669"/>
    <property type="project" value="UniProtKB-SubCell"/>
</dbReference>
<dbReference type="Gene3D" id="3.40.140.10">
    <property type="entry name" value="Cytidine Deaminase, domain 2"/>
    <property type="match status" value="1"/>
</dbReference>
<dbReference type="Pfam" id="PF08969">
    <property type="entry name" value="USP8_dimer"/>
    <property type="match status" value="1"/>
</dbReference>
<evidence type="ECO:0000256" key="7">
    <source>
        <dbReference type="ARBA" id="ARBA00022723"/>
    </source>
</evidence>
<dbReference type="FunFam" id="3.40.140.10:FF:000024">
    <property type="entry name" value="AMSH-like ubiquitin thioesterase 3"/>
    <property type="match status" value="1"/>
</dbReference>
<dbReference type="GO" id="GO:0046872">
    <property type="term" value="F:metal ion binding"/>
    <property type="evidence" value="ECO:0007669"/>
    <property type="project" value="UniProtKB-KW"/>
</dbReference>
<evidence type="ECO:0000256" key="12">
    <source>
        <dbReference type="ARBA" id="ARBA00023136"/>
    </source>
</evidence>
<dbReference type="InterPro" id="IPR037518">
    <property type="entry name" value="MPN"/>
</dbReference>
<evidence type="ECO:0000313" key="15">
    <source>
        <dbReference type="EMBL" id="CAF2081755.1"/>
    </source>
</evidence>